<dbReference type="EMBL" id="QJNS01000159">
    <property type="protein sequence ID" value="RYO84544.1"/>
    <property type="molecule type" value="Genomic_DNA"/>
</dbReference>
<accession>A0ABY0H5J6</accession>
<keyword evidence="3" id="KW-1185">Reference proteome</keyword>
<evidence type="ECO:0000313" key="2">
    <source>
        <dbReference type="EMBL" id="RYO84544.1"/>
    </source>
</evidence>
<evidence type="ECO:0000256" key="1">
    <source>
        <dbReference type="SAM" id="MobiDB-lite"/>
    </source>
</evidence>
<dbReference type="Proteomes" id="UP000294003">
    <property type="component" value="Unassembled WGS sequence"/>
</dbReference>
<gene>
    <name evidence="2" type="ORF">DL762_005650</name>
</gene>
<evidence type="ECO:0000313" key="3">
    <source>
        <dbReference type="Proteomes" id="UP000294003"/>
    </source>
</evidence>
<organism evidence="2 3">
    <name type="scientific">Monosporascus cannonballus</name>
    <dbReference type="NCBI Taxonomy" id="155416"/>
    <lineage>
        <taxon>Eukaryota</taxon>
        <taxon>Fungi</taxon>
        <taxon>Dikarya</taxon>
        <taxon>Ascomycota</taxon>
        <taxon>Pezizomycotina</taxon>
        <taxon>Sordariomycetes</taxon>
        <taxon>Xylariomycetidae</taxon>
        <taxon>Xylariales</taxon>
        <taxon>Xylariales incertae sedis</taxon>
        <taxon>Monosporascus</taxon>
    </lineage>
</organism>
<name>A0ABY0H5J6_9PEZI</name>
<sequence>MLAIHKRSIVMEGDLAARLTSFLEPWLELAISTKWEEAPASTFTHRLSASSTMDCAKRWKHDMENRMSSKSKPATADGTEAGSGMPNAADPMQYIDWTFMDDFDRNIEPNIL</sequence>
<comment type="caution">
    <text evidence="2">The sequence shown here is derived from an EMBL/GenBank/DDBJ whole genome shotgun (WGS) entry which is preliminary data.</text>
</comment>
<reference evidence="2 3" key="1">
    <citation type="submission" date="2018-06" db="EMBL/GenBank/DDBJ databases">
        <title>Complete Genomes of Monosporascus.</title>
        <authorList>
            <person name="Robinson A.J."/>
            <person name="Natvig D.O."/>
        </authorList>
    </citation>
    <scope>NUCLEOTIDE SEQUENCE [LARGE SCALE GENOMIC DNA]</scope>
    <source>
        <strain evidence="2 3">CBS 609.92</strain>
    </source>
</reference>
<protein>
    <submittedName>
        <fullName evidence="2">Uncharacterized protein</fullName>
    </submittedName>
</protein>
<feature type="region of interest" description="Disordered" evidence="1">
    <location>
        <begin position="63"/>
        <end position="89"/>
    </location>
</feature>
<proteinExistence type="predicted"/>